<dbReference type="AlphaFoldDB" id="A0A017HCL1"/>
<feature type="domain" description="Phasin" evidence="3">
    <location>
        <begin position="281"/>
        <end position="367"/>
    </location>
</feature>
<dbReference type="OrthoDB" id="8019734at2"/>
<dbReference type="Pfam" id="PF09361">
    <property type="entry name" value="Phasin_2"/>
    <property type="match status" value="1"/>
</dbReference>
<reference evidence="4 5" key="1">
    <citation type="submission" date="2013-02" db="EMBL/GenBank/DDBJ databases">
        <authorList>
            <person name="Fiebig A."/>
            <person name="Goeker M."/>
            <person name="Klenk H.-P.P."/>
        </authorList>
    </citation>
    <scope>NUCLEOTIDE SEQUENCE [LARGE SCALE GENOMIC DNA]</scope>
    <source>
        <strain evidence="4 5">DSM 19309</strain>
    </source>
</reference>
<feature type="region of interest" description="Disordered" evidence="1">
    <location>
        <begin position="145"/>
        <end position="202"/>
    </location>
</feature>
<dbReference type="HOGENOM" id="CLU_739414_0_0_5"/>
<proteinExistence type="predicted"/>
<feature type="compositionally biased region" description="Basic and acidic residues" evidence="1">
    <location>
        <begin position="173"/>
        <end position="200"/>
    </location>
</feature>
<evidence type="ECO:0000259" key="2">
    <source>
        <dbReference type="Pfam" id="PF01814"/>
    </source>
</evidence>
<accession>A0A017HCL1</accession>
<feature type="compositionally biased region" description="Basic and acidic residues" evidence="1">
    <location>
        <begin position="145"/>
        <end position="164"/>
    </location>
</feature>
<dbReference type="InterPro" id="IPR018968">
    <property type="entry name" value="Phasin"/>
</dbReference>
<dbReference type="Proteomes" id="UP000019666">
    <property type="component" value="Unassembled WGS sequence"/>
</dbReference>
<dbReference type="PANTHER" id="PTHR35585">
    <property type="entry name" value="HHE DOMAIN PROTEIN (AFU_ORTHOLOGUE AFUA_4G00730)"/>
    <property type="match status" value="1"/>
</dbReference>
<feature type="domain" description="Hemerythrin-like" evidence="2">
    <location>
        <begin position="15"/>
        <end position="120"/>
    </location>
</feature>
<dbReference type="Pfam" id="PF01814">
    <property type="entry name" value="Hemerythrin"/>
    <property type="match status" value="1"/>
</dbReference>
<dbReference type="EMBL" id="AOSK01000136">
    <property type="protein sequence ID" value="EYD71514.1"/>
    <property type="molecule type" value="Genomic_DNA"/>
</dbReference>
<evidence type="ECO:0008006" key="6">
    <source>
        <dbReference type="Google" id="ProtNLM"/>
    </source>
</evidence>
<dbReference type="Gene3D" id="1.20.120.520">
    <property type="entry name" value="nmb1532 protein domain like"/>
    <property type="match status" value="1"/>
</dbReference>
<sequence length="374" mass="40697">MTLRQTIQAAPAKTTELITKLAATSNQALKTRESLFADLTEELTRYVEIEEQHLLPLLRKHPETKDLAAQALKGNKDLRAALAKLAGMPKDNDAFLAELAELNKGFQQHVRNETKDLLPAVLKALSDDEAGALAASMEGAVAEAEQAKRDAKREEAAQAKRQAEEAEQAAEAQRAEVRAQKAAEREEKREEAAQAKRQAEEVEQAAEAQRAVVRAQQATAQSARESTEKVVEIVGRGAASLQDSARQVTTSLTERVQEIASEARDAMAVYNGSSEPFAGDLQAIRASSAVSRGAVLEVGTAWAEWLGRATRANAEMSQQLIQCRSVKQAAELQQQFVGTVMRNWMESSTKMLQITQRASQDALAPLDGRLSETA</sequence>
<gene>
    <name evidence="4" type="ORF">Rumeso_04915</name>
</gene>
<dbReference type="STRING" id="442562.Rumeso_04915"/>
<evidence type="ECO:0000259" key="3">
    <source>
        <dbReference type="Pfam" id="PF09361"/>
    </source>
</evidence>
<evidence type="ECO:0000313" key="5">
    <source>
        <dbReference type="Proteomes" id="UP000019666"/>
    </source>
</evidence>
<keyword evidence="5" id="KW-1185">Reference proteome</keyword>
<evidence type="ECO:0000313" key="4">
    <source>
        <dbReference type="EMBL" id="EYD71514.1"/>
    </source>
</evidence>
<dbReference type="InterPro" id="IPR012312">
    <property type="entry name" value="Hemerythrin-like"/>
</dbReference>
<dbReference type="PANTHER" id="PTHR35585:SF1">
    <property type="entry name" value="HHE DOMAIN PROTEIN (AFU_ORTHOLOGUE AFUA_4G00730)"/>
    <property type="match status" value="1"/>
</dbReference>
<name>A0A017HCL1_9RHOB</name>
<protein>
    <recommendedName>
        <fullName evidence="6">Hemerythrin-like domain-containing protein</fullName>
    </recommendedName>
</protein>
<organism evidence="4 5">
    <name type="scientific">Rubellimicrobium mesophilum DSM 19309</name>
    <dbReference type="NCBI Taxonomy" id="442562"/>
    <lineage>
        <taxon>Bacteria</taxon>
        <taxon>Pseudomonadati</taxon>
        <taxon>Pseudomonadota</taxon>
        <taxon>Alphaproteobacteria</taxon>
        <taxon>Rhodobacterales</taxon>
        <taxon>Roseobacteraceae</taxon>
        <taxon>Rubellimicrobium</taxon>
    </lineage>
</organism>
<comment type="caution">
    <text evidence="4">The sequence shown here is derived from an EMBL/GenBank/DDBJ whole genome shotgun (WGS) entry which is preliminary data.</text>
</comment>
<evidence type="ECO:0000256" key="1">
    <source>
        <dbReference type="SAM" id="MobiDB-lite"/>
    </source>
</evidence>
<dbReference type="RefSeq" id="WP_051521627.1">
    <property type="nucleotide sequence ID" value="NZ_KK088637.1"/>
</dbReference>